<dbReference type="Gene3D" id="2.40.330.10">
    <property type="entry name" value="DNA-binding pseudobarrel domain"/>
    <property type="match status" value="2"/>
</dbReference>
<sequence>MGTWCERCRRRDEQDYRNLDDCQKHFLLLMMGDFQHEIRGEQIVEQLTIPKEFVQRLKGDIPEEIQLETHNRNSYTVRVDKSQEKVIFAAGWAQFVKTFDLRMGDSMMFRFKGNSQFDVIIFDQVGREKVCSVAVDDYLDPNVQEGRTDATETLNSSRAHSQDDYLDPNVQEGRTNATETLNSSRAHSQPMPMQTPATETLNSSRAHSQDMPMQSPATETLNSSRAHPQPMPMQLPTETVNHFHAPHYPMQMPIENMALSRTQAMPTQMQSPPTYRWTQVQRDNLSCRVGVIPDPIIGRRTKLNPVQEKVVNFKIQHIHSEIPIFVAVIKRSNVSGVLSTLSVAKRYVDEYLGGERFISLSRLGGKWGIRLAGGGGSGTRMVGGWQKFVNENDFGVGDICLFELLKNHKGTMDSHIIKATDIF</sequence>
<evidence type="ECO:0000313" key="8">
    <source>
        <dbReference type="EMBL" id="EEC83374.1"/>
    </source>
</evidence>
<evidence type="ECO:0000256" key="6">
    <source>
        <dbReference type="SAM" id="MobiDB-lite"/>
    </source>
</evidence>
<dbReference type="SUPFAM" id="SSF101936">
    <property type="entry name" value="DNA-binding pseudobarrel domain"/>
    <property type="match status" value="2"/>
</dbReference>
<protein>
    <recommendedName>
        <fullName evidence="7">TF-B3 domain-containing protein</fullName>
    </recommendedName>
</protein>
<keyword evidence="2" id="KW-0805">Transcription regulation</keyword>
<dbReference type="InterPro" id="IPR015300">
    <property type="entry name" value="DNA-bd_pseudobarrel_sf"/>
</dbReference>
<dbReference type="InterPro" id="IPR044837">
    <property type="entry name" value="REM16-like"/>
</dbReference>
<reference evidence="8 9" key="1">
    <citation type="journal article" date="2005" name="PLoS Biol.">
        <title>The genomes of Oryza sativa: a history of duplications.</title>
        <authorList>
            <person name="Yu J."/>
            <person name="Wang J."/>
            <person name="Lin W."/>
            <person name="Li S."/>
            <person name="Li H."/>
            <person name="Zhou J."/>
            <person name="Ni P."/>
            <person name="Dong W."/>
            <person name="Hu S."/>
            <person name="Zeng C."/>
            <person name="Zhang J."/>
            <person name="Zhang Y."/>
            <person name="Li R."/>
            <person name="Xu Z."/>
            <person name="Li S."/>
            <person name="Li X."/>
            <person name="Zheng H."/>
            <person name="Cong L."/>
            <person name="Lin L."/>
            <person name="Yin J."/>
            <person name="Geng J."/>
            <person name="Li G."/>
            <person name="Shi J."/>
            <person name="Liu J."/>
            <person name="Lv H."/>
            <person name="Li J."/>
            <person name="Wang J."/>
            <person name="Deng Y."/>
            <person name="Ran L."/>
            <person name="Shi X."/>
            <person name="Wang X."/>
            <person name="Wu Q."/>
            <person name="Li C."/>
            <person name="Ren X."/>
            <person name="Wang J."/>
            <person name="Wang X."/>
            <person name="Li D."/>
            <person name="Liu D."/>
            <person name="Zhang X."/>
            <person name="Ji Z."/>
            <person name="Zhao W."/>
            <person name="Sun Y."/>
            <person name="Zhang Z."/>
            <person name="Bao J."/>
            <person name="Han Y."/>
            <person name="Dong L."/>
            <person name="Ji J."/>
            <person name="Chen P."/>
            <person name="Wu S."/>
            <person name="Liu J."/>
            <person name="Xiao Y."/>
            <person name="Bu D."/>
            <person name="Tan J."/>
            <person name="Yang L."/>
            <person name="Ye C."/>
            <person name="Zhang J."/>
            <person name="Xu J."/>
            <person name="Zhou Y."/>
            <person name="Yu Y."/>
            <person name="Zhang B."/>
            <person name="Zhuang S."/>
            <person name="Wei H."/>
            <person name="Liu B."/>
            <person name="Lei M."/>
            <person name="Yu H."/>
            <person name="Li Y."/>
            <person name="Xu H."/>
            <person name="Wei S."/>
            <person name="He X."/>
            <person name="Fang L."/>
            <person name="Zhang Z."/>
            <person name="Zhang Y."/>
            <person name="Huang X."/>
            <person name="Su Z."/>
            <person name="Tong W."/>
            <person name="Li J."/>
            <person name="Tong Z."/>
            <person name="Li S."/>
            <person name="Ye J."/>
            <person name="Wang L."/>
            <person name="Fang L."/>
            <person name="Lei T."/>
            <person name="Chen C."/>
            <person name="Chen H."/>
            <person name="Xu Z."/>
            <person name="Li H."/>
            <person name="Huang H."/>
            <person name="Zhang F."/>
            <person name="Xu H."/>
            <person name="Li N."/>
            <person name="Zhao C."/>
            <person name="Li S."/>
            <person name="Dong L."/>
            <person name="Huang Y."/>
            <person name="Li L."/>
            <person name="Xi Y."/>
            <person name="Qi Q."/>
            <person name="Li W."/>
            <person name="Zhang B."/>
            <person name="Hu W."/>
            <person name="Zhang Y."/>
            <person name="Tian X."/>
            <person name="Jiao Y."/>
            <person name="Liang X."/>
            <person name="Jin J."/>
            <person name="Gao L."/>
            <person name="Zheng W."/>
            <person name="Hao B."/>
            <person name="Liu S."/>
            <person name="Wang W."/>
            <person name="Yuan L."/>
            <person name="Cao M."/>
            <person name="McDermott J."/>
            <person name="Samudrala R."/>
            <person name="Wang J."/>
            <person name="Wong G.K."/>
            <person name="Yang H."/>
        </authorList>
    </citation>
    <scope>NUCLEOTIDE SEQUENCE [LARGE SCALE GENOMIC DNA]</scope>
    <source>
        <strain evidence="9">cv. 93-11</strain>
    </source>
</reference>
<evidence type="ECO:0000256" key="2">
    <source>
        <dbReference type="ARBA" id="ARBA00023015"/>
    </source>
</evidence>
<dbReference type="GO" id="GO:0003677">
    <property type="term" value="F:DNA binding"/>
    <property type="evidence" value="ECO:0007669"/>
    <property type="project" value="UniProtKB-KW"/>
</dbReference>
<keyword evidence="5" id="KW-0539">Nucleus</keyword>
<evidence type="ECO:0000256" key="1">
    <source>
        <dbReference type="ARBA" id="ARBA00004123"/>
    </source>
</evidence>
<name>B8B9R5_ORYSI</name>
<dbReference type="STRING" id="39946.B8B9R5"/>
<dbReference type="Gramene" id="BGIOSGA027187-TA">
    <property type="protein sequence ID" value="BGIOSGA027187-PA"/>
    <property type="gene ID" value="BGIOSGA027187"/>
</dbReference>
<dbReference type="Pfam" id="PF02362">
    <property type="entry name" value="B3"/>
    <property type="match status" value="2"/>
</dbReference>
<proteinExistence type="predicted"/>
<evidence type="ECO:0000256" key="4">
    <source>
        <dbReference type="ARBA" id="ARBA00023163"/>
    </source>
</evidence>
<evidence type="ECO:0000256" key="5">
    <source>
        <dbReference type="ARBA" id="ARBA00023242"/>
    </source>
</evidence>
<evidence type="ECO:0000313" key="9">
    <source>
        <dbReference type="Proteomes" id="UP000007015"/>
    </source>
</evidence>
<dbReference type="AlphaFoldDB" id="B8B9R5"/>
<dbReference type="EMBL" id="CM000133">
    <property type="protein sequence ID" value="EEC83374.1"/>
    <property type="molecule type" value="Genomic_DNA"/>
</dbReference>
<dbReference type="GO" id="GO:0005634">
    <property type="term" value="C:nucleus"/>
    <property type="evidence" value="ECO:0007669"/>
    <property type="project" value="UniProtKB-SubCell"/>
</dbReference>
<dbReference type="PANTHER" id="PTHR31391:SF121">
    <property type="entry name" value="B3 DOMAIN-CONTAINING PROTEIN OS08G0325100-RELATED"/>
    <property type="match status" value="1"/>
</dbReference>
<keyword evidence="9" id="KW-1185">Reference proteome</keyword>
<dbReference type="PANTHER" id="PTHR31391">
    <property type="entry name" value="B3 DOMAIN-CONTAINING PROTEIN OS11G0197600-RELATED"/>
    <property type="match status" value="1"/>
</dbReference>
<feature type="domain" description="TF-B3" evidence="7">
    <location>
        <begin position="326"/>
        <end position="420"/>
    </location>
</feature>
<feature type="compositionally biased region" description="Polar residues" evidence="6">
    <location>
        <begin position="172"/>
        <end position="226"/>
    </location>
</feature>
<dbReference type="CDD" id="cd10017">
    <property type="entry name" value="B3_DNA"/>
    <property type="match status" value="2"/>
</dbReference>
<dbReference type="InterPro" id="IPR003340">
    <property type="entry name" value="B3_DNA-bd"/>
</dbReference>
<keyword evidence="4" id="KW-0804">Transcription</keyword>
<evidence type="ECO:0000256" key="3">
    <source>
        <dbReference type="ARBA" id="ARBA00023125"/>
    </source>
</evidence>
<organism evidence="8 9">
    <name type="scientific">Oryza sativa subsp. indica</name>
    <name type="common">Rice</name>
    <dbReference type="NCBI Taxonomy" id="39946"/>
    <lineage>
        <taxon>Eukaryota</taxon>
        <taxon>Viridiplantae</taxon>
        <taxon>Streptophyta</taxon>
        <taxon>Embryophyta</taxon>
        <taxon>Tracheophyta</taxon>
        <taxon>Spermatophyta</taxon>
        <taxon>Magnoliopsida</taxon>
        <taxon>Liliopsida</taxon>
        <taxon>Poales</taxon>
        <taxon>Poaceae</taxon>
        <taxon>BOP clade</taxon>
        <taxon>Oryzoideae</taxon>
        <taxon>Oryzeae</taxon>
        <taxon>Oryzinae</taxon>
        <taxon>Oryza</taxon>
        <taxon>Oryza sativa</taxon>
    </lineage>
</organism>
<dbReference type="HOGENOM" id="CLU_015069_0_2_1"/>
<gene>
    <name evidence="8" type="ORF">OsI_28786</name>
</gene>
<accession>B8B9R5</accession>
<dbReference type="SMART" id="SM01019">
    <property type="entry name" value="B3"/>
    <property type="match status" value="2"/>
</dbReference>
<feature type="domain" description="TF-B3" evidence="7">
    <location>
        <begin position="47"/>
        <end position="125"/>
    </location>
</feature>
<dbReference type="Proteomes" id="UP000007015">
    <property type="component" value="Chromosome 8"/>
</dbReference>
<evidence type="ECO:0000259" key="7">
    <source>
        <dbReference type="PROSITE" id="PS50863"/>
    </source>
</evidence>
<dbReference type="OMA" id="LCETSRY"/>
<keyword evidence="3" id="KW-0238">DNA-binding</keyword>
<comment type="subcellular location">
    <subcellularLocation>
        <location evidence="1">Nucleus</location>
    </subcellularLocation>
</comment>
<feature type="region of interest" description="Disordered" evidence="6">
    <location>
        <begin position="143"/>
        <end position="232"/>
    </location>
</feature>
<dbReference type="PROSITE" id="PS50863">
    <property type="entry name" value="B3"/>
    <property type="match status" value="2"/>
</dbReference>